<sequence length="282" mass="29754">MADGVAEGFSIGVLAARAGVTPGVLRTWENRFGFPRGERSASGHRRFSDVDVALVRQVLEVRDSGLPLQVAIDSVVRAQEAGEQRSAFAAAAEAVAGVRPLRLHRRALIAASHAVEDECLARGDRAVVLGAFQLGHRYASSRQRWEELGRTASWAAVVADFDAGTDLDADLAASPVRCQLPGDSPLRREWAVVCLSESYAALVVAWEVPAATGPPTYEAVISTHRGATTAAGRVLAGVVRAAGGDVPPVAARLLDVAAPVRATSAVDADRTWLRALAELDPR</sequence>
<reference evidence="6 7" key="1">
    <citation type="submission" date="2020-09" db="EMBL/GenBank/DDBJ databases">
        <title>novel species in genus Nocardioides.</title>
        <authorList>
            <person name="Zhang G."/>
        </authorList>
    </citation>
    <scope>NUCLEOTIDE SEQUENCE [LARGE SCALE GENOMIC DNA]</scope>
    <source>
        <strain evidence="6 7">KCTC 39551</strain>
    </source>
</reference>
<gene>
    <name evidence="6" type="ORF">IEZ26_06030</name>
</gene>
<keyword evidence="4" id="KW-0804">Transcription</keyword>
<dbReference type="RefSeq" id="WP_191193962.1">
    <property type="nucleotide sequence ID" value="NZ_JACXYZ010000001.1"/>
</dbReference>
<evidence type="ECO:0000256" key="3">
    <source>
        <dbReference type="ARBA" id="ARBA00023125"/>
    </source>
</evidence>
<dbReference type="InterPro" id="IPR047057">
    <property type="entry name" value="MerR_fam"/>
</dbReference>
<evidence type="ECO:0000256" key="4">
    <source>
        <dbReference type="ARBA" id="ARBA00023163"/>
    </source>
</evidence>
<dbReference type="InterPro" id="IPR000551">
    <property type="entry name" value="MerR-type_HTH_dom"/>
</dbReference>
<dbReference type="SMART" id="SM00422">
    <property type="entry name" value="HTH_MERR"/>
    <property type="match status" value="1"/>
</dbReference>
<evidence type="ECO:0000313" key="7">
    <source>
        <dbReference type="Proteomes" id="UP000618818"/>
    </source>
</evidence>
<dbReference type="InterPro" id="IPR009061">
    <property type="entry name" value="DNA-bd_dom_put_sf"/>
</dbReference>
<proteinExistence type="predicted"/>
<dbReference type="Proteomes" id="UP000618818">
    <property type="component" value="Unassembled WGS sequence"/>
</dbReference>
<dbReference type="Pfam" id="PF10069">
    <property type="entry name" value="DICT"/>
    <property type="match status" value="1"/>
</dbReference>
<organism evidence="6 7">
    <name type="scientific">Nocardioides cavernae</name>
    <dbReference type="NCBI Taxonomy" id="1921566"/>
    <lineage>
        <taxon>Bacteria</taxon>
        <taxon>Bacillati</taxon>
        <taxon>Actinomycetota</taxon>
        <taxon>Actinomycetes</taxon>
        <taxon>Propionibacteriales</taxon>
        <taxon>Nocardioidaceae</taxon>
        <taxon>Nocardioides</taxon>
    </lineage>
</organism>
<dbReference type="PROSITE" id="PS50937">
    <property type="entry name" value="HTH_MERR_2"/>
    <property type="match status" value="1"/>
</dbReference>
<name>A0ABR8N9A9_9ACTN</name>
<accession>A0ABR8N9A9</accession>
<evidence type="ECO:0000256" key="2">
    <source>
        <dbReference type="ARBA" id="ARBA00023015"/>
    </source>
</evidence>
<dbReference type="PANTHER" id="PTHR30204:SF69">
    <property type="entry name" value="MERR-FAMILY TRANSCRIPTIONAL REGULATOR"/>
    <property type="match status" value="1"/>
</dbReference>
<evidence type="ECO:0000313" key="6">
    <source>
        <dbReference type="EMBL" id="MBD3924172.1"/>
    </source>
</evidence>
<dbReference type="EMBL" id="JACXYZ010000001">
    <property type="protein sequence ID" value="MBD3924172.1"/>
    <property type="molecule type" value="Genomic_DNA"/>
</dbReference>
<keyword evidence="2" id="KW-0805">Transcription regulation</keyword>
<dbReference type="Gene3D" id="1.10.1660.10">
    <property type="match status" value="1"/>
</dbReference>
<keyword evidence="7" id="KW-1185">Reference proteome</keyword>
<protein>
    <submittedName>
        <fullName evidence="6">MerR family transcriptional regulator</fullName>
    </submittedName>
</protein>
<dbReference type="SUPFAM" id="SSF46955">
    <property type="entry name" value="Putative DNA-binding domain"/>
    <property type="match status" value="1"/>
</dbReference>
<feature type="domain" description="HTH merR-type" evidence="5">
    <location>
        <begin position="8"/>
        <end position="78"/>
    </location>
</feature>
<keyword evidence="1" id="KW-0678">Repressor</keyword>
<keyword evidence="3" id="KW-0238">DNA-binding</keyword>
<dbReference type="InterPro" id="IPR019278">
    <property type="entry name" value="DICT_dom"/>
</dbReference>
<evidence type="ECO:0000259" key="5">
    <source>
        <dbReference type="PROSITE" id="PS50937"/>
    </source>
</evidence>
<dbReference type="PANTHER" id="PTHR30204">
    <property type="entry name" value="REDOX-CYCLING DRUG-SENSING TRANSCRIPTIONAL ACTIVATOR SOXR"/>
    <property type="match status" value="1"/>
</dbReference>
<dbReference type="Pfam" id="PF13411">
    <property type="entry name" value="MerR_1"/>
    <property type="match status" value="1"/>
</dbReference>
<evidence type="ECO:0000256" key="1">
    <source>
        <dbReference type="ARBA" id="ARBA00022491"/>
    </source>
</evidence>
<comment type="caution">
    <text evidence="6">The sequence shown here is derived from an EMBL/GenBank/DDBJ whole genome shotgun (WGS) entry which is preliminary data.</text>
</comment>